<name>A0A2T6ZKW8_TUBBO</name>
<reference evidence="2 3" key="1">
    <citation type="submission" date="2017-04" db="EMBL/GenBank/DDBJ databases">
        <title>Draft genome sequence of Tuber borchii Vittad., a whitish edible truffle.</title>
        <authorList>
            <consortium name="DOE Joint Genome Institute"/>
            <person name="Murat C."/>
            <person name="Kuo A."/>
            <person name="Barry K.W."/>
            <person name="Clum A."/>
            <person name="Dockter R.B."/>
            <person name="Fauchery L."/>
            <person name="Iotti M."/>
            <person name="Kohler A."/>
            <person name="Labutti K."/>
            <person name="Lindquist E.A."/>
            <person name="Lipzen A."/>
            <person name="Ohm R.A."/>
            <person name="Wang M."/>
            <person name="Grigoriev I.V."/>
            <person name="Zambonelli A."/>
            <person name="Martin F.M."/>
        </authorList>
    </citation>
    <scope>NUCLEOTIDE SEQUENCE [LARGE SCALE GENOMIC DNA]</scope>
    <source>
        <strain evidence="2 3">Tbo3840</strain>
    </source>
</reference>
<comment type="caution">
    <text evidence="2">The sequence shown here is derived from an EMBL/GenBank/DDBJ whole genome shotgun (WGS) entry which is preliminary data.</text>
</comment>
<accession>A0A2T6ZKW8</accession>
<dbReference type="Proteomes" id="UP000244722">
    <property type="component" value="Unassembled WGS sequence"/>
</dbReference>
<evidence type="ECO:0000313" key="2">
    <source>
        <dbReference type="EMBL" id="PUU76064.1"/>
    </source>
</evidence>
<organism evidence="2 3">
    <name type="scientific">Tuber borchii</name>
    <name type="common">White truffle</name>
    <dbReference type="NCBI Taxonomy" id="42251"/>
    <lineage>
        <taxon>Eukaryota</taxon>
        <taxon>Fungi</taxon>
        <taxon>Dikarya</taxon>
        <taxon>Ascomycota</taxon>
        <taxon>Pezizomycotina</taxon>
        <taxon>Pezizomycetes</taxon>
        <taxon>Pezizales</taxon>
        <taxon>Tuberaceae</taxon>
        <taxon>Tuber</taxon>
    </lineage>
</organism>
<keyword evidence="3" id="KW-1185">Reference proteome</keyword>
<proteinExistence type="predicted"/>
<feature type="compositionally biased region" description="Gly residues" evidence="1">
    <location>
        <begin position="140"/>
        <end position="150"/>
    </location>
</feature>
<protein>
    <submittedName>
        <fullName evidence="2">Uncharacterized protein</fullName>
    </submittedName>
</protein>
<evidence type="ECO:0000256" key="1">
    <source>
        <dbReference type="SAM" id="MobiDB-lite"/>
    </source>
</evidence>
<feature type="region of interest" description="Disordered" evidence="1">
    <location>
        <begin position="123"/>
        <end position="150"/>
    </location>
</feature>
<evidence type="ECO:0000313" key="3">
    <source>
        <dbReference type="Proteomes" id="UP000244722"/>
    </source>
</evidence>
<sequence>MCSNTPLVGHSQNYLFLGLFDVVEFYTEPESDSDDEDDVEGNARRRRAFPRFYNGWQSRILSNNRRVIRFQTHSRELISHARVRQGPAYMSQYAGQDVHIVALPPGIPSPVWEVSLHDAIEESADHNSGGSGCNRRDVGDGGNGDNAGNA</sequence>
<dbReference type="AlphaFoldDB" id="A0A2T6ZKW8"/>
<dbReference type="EMBL" id="NESQ01000204">
    <property type="protein sequence ID" value="PUU76064.1"/>
    <property type="molecule type" value="Genomic_DNA"/>
</dbReference>
<gene>
    <name evidence="2" type="ORF">B9Z19DRAFT_1130326</name>
</gene>